<keyword evidence="2" id="KW-0408">Iron</keyword>
<dbReference type="EMBL" id="SHMB01000006">
    <property type="protein sequence ID" value="TAA27424.1"/>
    <property type="molecule type" value="Genomic_DNA"/>
</dbReference>
<dbReference type="InterPro" id="IPR008778">
    <property type="entry name" value="Pirin_C_dom"/>
</dbReference>
<feature type="binding site" evidence="2">
    <location>
        <position position="55"/>
    </location>
    <ligand>
        <name>Fe cation</name>
        <dbReference type="ChEBI" id="CHEBI:24875"/>
    </ligand>
</feature>
<dbReference type="PANTHER" id="PTHR13903:SF8">
    <property type="entry name" value="PIRIN"/>
    <property type="match status" value="1"/>
</dbReference>
<dbReference type="RefSeq" id="WP_130520131.1">
    <property type="nucleotide sequence ID" value="NZ_SHMA01000001.1"/>
</dbReference>
<feature type="domain" description="Pirin C-terminal" evidence="5">
    <location>
        <begin position="175"/>
        <end position="273"/>
    </location>
</feature>
<dbReference type="CDD" id="cd02909">
    <property type="entry name" value="cupin_pirin_N"/>
    <property type="match status" value="1"/>
</dbReference>
<proteinExistence type="inferred from homology"/>
<dbReference type="GO" id="GO:0046872">
    <property type="term" value="F:metal ion binding"/>
    <property type="evidence" value="ECO:0007669"/>
    <property type="project" value="UniProtKB-KW"/>
</dbReference>
<dbReference type="Pfam" id="PF05726">
    <property type="entry name" value="Pirin_C"/>
    <property type="match status" value="1"/>
</dbReference>
<feature type="binding site" evidence="2">
    <location>
        <position position="101"/>
    </location>
    <ligand>
        <name>Fe cation</name>
        <dbReference type="ChEBI" id="CHEBI:24875"/>
    </ligand>
</feature>
<feature type="binding site" evidence="2">
    <location>
        <position position="57"/>
    </location>
    <ligand>
        <name>Fe cation</name>
        <dbReference type="ChEBI" id="CHEBI:24875"/>
    </ligand>
</feature>
<gene>
    <name evidence="6" type="ORF">EA661_14995</name>
</gene>
<dbReference type="Proteomes" id="UP000291286">
    <property type="component" value="Unassembled WGS sequence"/>
</dbReference>
<dbReference type="Gene3D" id="2.60.120.10">
    <property type="entry name" value="Jelly Rolls"/>
    <property type="match status" value="2"/>
</dbReference>
<accession>A0A4Q8LEF3</accession>
<dbReference type="InterPro" id="IPR012093">
    <property type="entry name" value="Pirin"/>
</dbReference>
<dbReference type="InterPro" id="IPR003829">
    <property type="entry name" value="Pirin_N_dom"/>
</dbReference>
<evidence type="ECO:0000259" key="4">
    <source>
        <dbReference type="Pfam" id="PF02678"/>
    </source>
</evidence>
<evidence type="ECO:0000256" key="2">
    <source>
        <dbReference type="PIRSR" id="PIRSR006232-1"/>
    </source>
</evidence>
<evidence type="ECO:0000313" key="6">
    <source>
        <dbReference type="EMBL" id="TAA27424.1"/>
    </source>
</evidence>
<dbReference type="PIRSF" id="PIRSF006232">
    <property type="entry name" value="Pirin"/>
    <property type="match status" value="1"/>
</dbReference>
<feature type="binding site" evidence="2">
    <location>
        <position position="99"/>
    </location>
    <ligand>
        <name>Fe cation</name>
        <dbReference type="ChEBI" id="CHEBI:24875"/>
    </ligand>
</feature>
<dbReference type="InterPro" id="IPR014710">
    <property type="entry name" value="RmlC-like_jellyroll"/>
</dbReference>
<evidence type="ECO:0000256" key="1">
    <source>
        <dbReference type="ARBA" id="ARBA00008416"/>
    </source>
</evidence>
<comment type="cofactor">
    <cofactor evidence="2">
        <name>Fe cation</name>
        <dbReference type="ChEBI" id="CHEBI:24875"/>
    </cofactor>
    <text evidence="2">Binds 1 Fe cation per subunit.</text>
</comment>
<evidence type="ECO:0000259" key="5">
    <source>
        <dbReference type="Pfam" id="PF05726"/>
    </source>
</evidence>
<sequence length="287" mass="31817">MTATVIEPRVHDLGGFQVRRAVPTLQARSVGPFVFVDHMGPAEFDAGHGIDVRPHPHIGLATVTFLWEGAIGHRDTLGSDTVIRPGDVNWMTAGRGITHSERSPQAERVDHAPLHGMQTWVALPKSDEEVAPEFYHHAAATLPHWDQHGARLRVIAGRAWGRESPVRVYSDTFNVALDLAPEAELAIDDSAVERALYILDGQAQLDGSDVPMRHLIVLERGTRPVLRAKTPLKAMLVGGEPLDGPRHLWWNFVSSSKERIEQAKQDWLEGRFGRIAGDPEFIPLPER</sequence>
<organism evidence="6 7">
    <name type="scientific">Pseudoxanthomonas winnipegensis</name>
    <dbReference type="NCBI Taxonomy" id="2480810"/>
    <lineage>
        <taxon>Bacteria</taxon>
        <taxon>Pseudomonadati</taxon>
        <taxon>Pseudomonadota</taxon>
        <taxon>Gammaproteobacteria</taxon>
        <taxon>Lysobacterales</taxon>
        <taxon>Lysobacteraceae</taxon>
        <taxon>Pseudoxanthomonas</taxon>
    </lineage>
</organism>
<dbReference type="PANTHER" id="PTHR13903">
    <property type="entry name" value="PIRIN-RELATED"/>
    <property type="match status" value="1"/>
</dbReference>
<keyword evidence="2" id="KW-0479">Metal-binding</keyword>
<dbReference type="SUPFAM" id="SSF51182">
    <property type="entry name" value="RmlC-like cupins"/>
    <property type="match status" value="1"/>
</dbReference>
<evidence type="ECO:0000313" key="7">
    <source>
        <dbReference type="Proteomes" id="UP000291286"/>
    </source>
</evidence>
<reference evidence="6 7" key="1">
    <citation type="submission" date="2019-02" db="EMBL/GenBank/DDBJ databases">
        <title>WGS of Pseudoxanthomonas species novum from clinical isolates.</title>
        <authorList>
            <person name="Bernier A.-M."/>
            <person name="Bernard K."/>
            <person name="Vachon A."/>
        </authorList>
    </citation>
    <scope>NUCLEOTIDE SEQUENCE [LARGE SCALE GENOMIC DNA]</scope>
    <source>
        <strain evidence="6 7">NML171202</strain>
    </source>
</reference>
<comment type="caution">
    <text evidence="6">The sequence shown here is derived from an EMBL/GenBank/DDBJ whole genome shotgun (WGS) entry which is preliminary data.</text>
</comment>
<protein>
    <submittedName>
        <fullName evidence="6">Pirin family protein</fullName>
    </submittedName>
</protein>
<feature type="domain" description="Pirin N-terminal" evidence="4">
    <location>
        <begin position="16"/>
        <end position="121"/>
    </location>
</feature>
<evidence type="ECO:0000256" key="3">
    <source>
        <dbReference type="RuleBase" id="RU003457"/>
    </source>
</evidence>
<dbReference type="Pfam" id="PF02678">
    <property type="entry name" value="Pirin"/>
    <property type="match status" value="1"/>
</dbReference>
<dbReference type="InterPro" id="IPR011051">
    <property type="entry name" value="RmlC_Cupin_sf"/>
</dbReference>
<dbReference type="AlphaFoldDB" id="A0A4Q8LEF3"/>
<comment type="similarity">
    <text evidence="1 3">Belongs to the pirin family.</text>
</comment>
<name>A0A4Q8LEF3_9GAMM</name>